<reference evidence="1" key="1">
    <citation type="submission" date="2014-11" db="EMBL/GenBank/DDBJ databases">
        <authorList>
            <person name="Amaro Gonzalez C."/>
        </authorList>
    </citation>
    <scope>NUCLEOTIDE SEQUENCE</scope>
</reference>
<evidence type="ECO:0000313" key="1">
    <source>
        <dbReference type="EMBL" id="JAH72130.1"/>
    </source>
</evidence>
<accession>A0A0E9V3W0</accession>
<organism evidence="1">
    <name type="scientific">Anguilla anguilla</name>
    <name type="common">European freshwater eel</name>
    <name type="synonym">Muraena anguilla</name>
    <dbReference type="NCBI Taxonomy" id="7936"/>
    <lineage>
        <taxon>Eukaryota</taxon>
        <taxon>Metazoa</taxon>
        <taxon>Chordata</taxon>
        <taxon>Craniata</taxon>
        <taxon>Vertebrata</taxon>
        <taxon>Euteleostomi</taxon>
        <taxon>Actinopterygii</taxon>
        <taxon>Neopterygii</taxon>
        <taxon>Teleostei</taxon>
        <taxon>Anguilliformes</taxon>
        <taxon>Anguillidae</taxon>
        <taxon>Anguilla</taxon>
    </lineage>
</organism>
<reference evidence="1" key="2">
    <citation type="journal article" date="2015" name="Fish Shellfish Immunol.">
        <title>Early steps in the European eel (Anguilla anguilla)-Vibrio vulnificus interaction in the gills: Role of the RtxA13 toxin.</title>
        <authorList>
            <person name="Callol A."/>
            <person name="Pajuelo D."/>
            <person name="Ebbesson L."/>
            <person name="Teles M."/>
            <person name="MacKenzie S."/>
            <person name="Amaro C."/>
        </authorList>
    </citation>
    <scope>NUCLEOTIDE SEQUENCE</scope>
</reference>
<name>A0A0E9V3W0_ANGAN</name>
<protein>
    <submittedName>
        <fullName evidence="1">Uncharacterized protein</fullName>
    </submittedName>
</protein>
<proteinExistence type="predicted"/>
<dbReference type="AlphaFoldDB" id="A0A0E9V3W0"/>
<sequence>MRTCCSLAYSVIQSAGLVIMAH</sequence>
<dbReference type="EMBL" id="GBXM01036447">
    <property type="protein sequence ID" value="JAH72130.1"/>
    <property type="molecule type" value="Transcribed_RNA"/>
</dbReference>